<accession>A0A0B7B9Y1</accession>
<dbReference type="InterPro" id="IPR020904">
    <property type="entry name" value="Sc_DH/Rdtase_CS"/>
</dbReference>
<protein>
    <recommendedName>
        <fullName evidence="4">Dehydrogenase/reductase SDR family member 7</fullName>
    </recommendedName>
</protein>
<reference evidence="3" key="1">
    <citation type="submission" date="2014-12" db="EMBL/GenBank/DDBJ databases">
        <title>Insight into the proteome of Arion vulgaris.</title>
        <authorList>
            <person name="Aradska J."/>
            <person name="Bulat T."/>
            <person name="Smidak R."/>
            <person name="Sarate P."/>
            <person name="Gangsoo J."/>
            <person name="Sialana F."/>
            <person name="Bilban M."/>
            <person name="Lubec G."/>
        </authorList>
    </citation>
    <scope>NUCLEOTIDE SEQUENCE</scope>
    <source>
        <tissue evidence="3">Skin</tissue>
    </source>
</reference>
<dbReference type="EMBL" id="HACG01042973">
    <property type="protein sequence ID" value="CEK89838.1"/>
    <property type="molecule type" value="Transcribed_RNA"/>
</dbReference>
<comment type="similarity">
    <text evidence="2">Belongs to the short-chain dehydrogenases/reductases (SDR) family.</text>
</comment>
<dbReference type="Gene3D" id="3.40.50.720">
    <property type="entry name" value="NAD(P)-binding Rossmann-like Domain"/>
    <property type="match status" value="1"/>
</dbReference>
<dbReference type="GO" id="GO:0016491">
    <property type="term" value="F:oxidoreductase activity"/>
    <property type="evidence" value="ECO:0007669"/>
    <property type="project" value="UniProtKB-KW"/>
</dbReference>
<dbReference type="InterPro" id="IPR053011">
    <property type="entry name" value="SDR_family_member_7"/>
</dbReference>
<dbReference type="PRINTS" id="PR00081">
    <property type="entry name" value="GDHRDH"/>
</dbReference>
<organism evidence="3">
    <name type="scientific">Arion vulgaris</name>
    <dbReference type="NCBI Taxonomy" id="1028688"/>
    <lineage>
        <taxon>Eukaryota</taxon>
        <taxon>Metazoa</taxon>
        <taxon>Spiralia</taxon>
        <taxon>Lophotrochozoa</taxon>
        <taxon>Mollusca</taxon>
        <taxon>Gastropoda</taxon>
        <taxon>Heterobranchia</taxon>
        <taxon>Euthyneura</taxon>
        <taxon>Panpulmonata</taxon>
        <taxon>Eupulmonata</taxon>
        <taxon>Stylommatophora</taxon>
        <taxon>Helicina</taxon>
        <taxon>Arionoidea</taxon>
        <taxon>Arionidae</taxon>
        <taxon>Arion</taxon>
    </lineage>
</organism>
<dbReference type="PANTHER" id="PTHR44269:SF1">
    <property type="entry name" value="DEHYDROGENASE_REDUCTASE SDR FAMILY MEMBER 7"/>
    <property type="match status" value="1"/>
</dbReference>
<dbReference type="InterPro" id="IPR002347">
    <property type="entry name" value="SDR_fam"/>
</dbReference>
<dbReference type="PROSITE" id="PS00061">
    <property type="entry name" value="ADH_SHORT"/>
    <property type="match status" value="1"/>
</dbReference>
<keyword evidence="1" id="KW-0560">Oxidoreductase</keyword>
<evidence type="ECO:0008006" key="4">
    <source>
        <dbReference type="Google" id="ProtNLM"/>
    </source>
</evidence>
<name>A0A0B7B9Y1_9EUPU</name>
<proteinExistence type="inferred from homology"/>
<dbReference type="PRINTS" id="PR00080">
    <property type="entry name" value="SDRFAMILY"/>
</dbReference>
<dbReference type="SUPFAM" id="SSF51735">
    <property type="entry name" value="NAD(P)-binding Rossmann-fold domains"/>
    <property type="match status" value="1"/>
</dbReference>
<dbReference type="Pfam" id="PF00106">
    <property type="entry name" value="adh_short"/>
    <property type="match status" value="1"/>
</dbReference>
<sequence length="321" mass="36081">MVCFLIILSAVIAVLGLIIAFARSDADLLLMFKARYGKQPESLAGKVVWITGASSGIGEYIAYCLAKAGCRLILSARRQQELEQVKQKCLQMSNGQVSEDDIMILPLNVTSYETHRPAVQKVIDVFNKIDILINNAGRSQRSKWMDVELNVDRELFEVNVLGPVSLTQEVLPHMIERKRGQVVVMSSLAGKFGIPHSRSYSGSKYAVHGYFECLRTEMGEHKIDVTMICPGPVHSNLFLLAARGKQGEVLNKPDSNEDKKMETDRCAYLSCVAIANKLYESWISEHPFLAFTYVNQYFPFLGQWYMTKMGVAKLMKLREGQ</sequence>
<dbReference type="InterPro" id="IPR036291">
    <property type="entry name" value="NAD(P)-bd_dom_sf"/>
</dbReference>
<evidence type="ECO:0000313" key="3">
    <source>
        <dbReference type="EMBL" id="CEK89838.1"/>
    </source>
</evidence>
<dbReference type="PANTHER" id="PTHR44269">
    <property type="entry name" value="DEHYDROGENASE/REDUCTASE SDR FAMILY MEMBER 7-RELATED"/>
    <property type="match status" value="1"/>
</dbReference>
<evidence type="ECO:0000256" key="2">
    <source>
        <dbReference type="RuleBase" id="RU000363"/>
    </source>
</evidence>
<dbReference type="AlphaFoldDB" id="A0A0B7B9Y1"/>
<gene>
    <name evidence="3" type="primary">ORF173266</name>
</gene>
<dbReference type="CDD" id="cd05332">
    <property type="entry name" value="11beta-HSD1_like_SDR_c"/>
    <property type="match status" value="1"/>
</dbReference>
<evidence type="ECO:0000256" key="1">
    <source>
        <dbReference type="ARBA" id="ARBA00023002"/>
    </source>
</evidence>